<feature type="region of interest" description="Disordered" evidence="1">
    <location>
        <begin position="52"/>
        <end position="74"/>
    </location>
</feature>
<evidence type="ECO:0000313" key="4">
    <source>
        <dbReference type="EMBL" id="KZM33421.1"/>
    </source>
</evidence>
<feature type="transmembrane region" description="Helical" evidence="2">
    <location>
        <begin position="27"/>
        <end position="47"/>
    </location>
</feature>
<evidence type="ECO:0000256" key="2">
    <source>
        <dbReference type="SAM" id="Phobius"/>
    </source>
</evidence>
<dbReference type="STRING" id="43678.OJAG_37390"/>
<protein>
    <recommendedName>
        <fullName evidence="3">DUF4232 domain-containing protein</fullName>
    </recommendedName>
</protein>
<name>A0A163PR81_9CELL</name>
<dbReference type="EMBL" id="LRIE01000085">
    <property type="protein sequence ID" value="KZM33421.1"/>
    <property type="molecule type" value="Genomic_DNA"/>
</dbReference>
<keyword evidence="2" id="KW-0812">Transmembrane</keyword>
<keyword evidence="2" id="KW-0472">Membrane</keyword>
<proteinExistence type="predicted"/>
<organism evidence="4 5">
    <name type="scientific">Oerskovia enterophila</name>
    <dbReference type="NCBI Taxonomy" id="43678"/>
    <lineage>
        <taxon>Bacteria</taxon>
        <taxon>Bacillati</taxon>
        <taxon>Actinomycetota</taxon>
        <taxon>Actinomycetes</taxon>
        <taxon>Micrococcales</taxon>
        <taxon>Cellulomonadaceae</taxon>
        <taxon>Oerskovia</taxon>
    </lineage>
</organism>
<evidence type="ECO:0000313" key="5">
    <source>
        <dbReference type="Proteomes" id="UP000076447"/>
    </source>
</evidence>
<dbReference type="InterPro" id="IPR025326">
    <property type="entry name" value="DUF4232"/>
</dbReference>
<reference evidence="4 5" key="1">
    <citation type="submission" date="2016-01" db="EMBL/GenBank/DDBJ databases">
        <title>Genome sequence of Oerskovia enterophila VJag, an agar and cellulose degrading bacterium.</title>
        <authorList>
            <person name="Poehlein A."/>
            <person name="Jag V."/>
            <person name="Bengelsdorf F."/>
            <person name="Duerre P."/>
            <person name="Daniel R."/>
        </authorList>
    </citation>
    <scope>NUCLEOTIDE SEQUENCE [LARGE SCALE GENOMIC DNA]</scope>
    <source>
        <strain evidence="4 5">VJag</strain>
    </source>
</reference>
<feature type="compositionally biased region" description="Basic and acidic residues" evidence="1">
    <location>
        <begin position="52"/>
        <end position="63"/>
    </location>
</feature>
<dbReference type="Proteomes" id="UP000076447">
    <property type="component" value="Unassembled WGS sequence"/>
</dbReference>
<comment type="caution">
    <text evidence="4">The sequence shown here is derived from an EMBL/GenBank/DDBJ whole genome shotgun (WGS) entry which is preliminary data.</text>
</comment>
<feature type="domain" description="DUF4232" evidence="3">
    <location>
        <begin position="343"/>
        <end position="465"/>
    </location>
</feature>
<accession>A0A163PR81</accession>
<dbReference type="PATRIC" id="fig|43678.3.peg.3907"/>
<dbReference type="Pfam" id="PF14016">
    <property type="entry name" value="DUF4232"/>
    <property type="match status" value="1"/>
</dbReference>
<keyword evidence="2" id="KW-1133">Transmembrane helix</keyword>
<evidence type="ECO:0000256" key="1">
    <source>
        <dbReference type="SAM" id="MobiDB-lite"/>
    </source>
</evidence>
<sequence>MGRRSVGGCRYPHGVTETPQPTRLHPLYVAVTVLFVVLVALALWATARGDVRAGEQGDEREAPADPAPSEDARIRADVERDLGTIEGVESATIQVFEEGMLENAPPPSPAVTIDLESFRTPEDTQATVDAVYGILAGSGLSGPPTVTVVDTLPGTKATLTLEPAGPGDPAVHDAVAFLDAGATSVHLTADNAAVSGRDPAALPGLAEVAGTLARPLNSLSTDGYGAMYTSSVDPVPPPLPAVQLLAEAGSRDETTQTVYEVRSPTGNPVPLLTVYVDGPPAPVADRLRASGQADLLGSAIAFTVYGSQTSESGFVSDRELVSTDPANDEADAAAAAADGVPPCTGQDLRAGVTGFDAAAGSRFLTVTAENVTDAPCALDGRPGLSFLRASGTVPDVLSEPEIPGQSPVRIVVPPGGVATSQLRWGAMSTANDPDQTTSVLVTTVPGADEARLRVTDVPSAESGVDILEGARVVVGDWVRASS</sequence>
<dbReference type="AlphaFoldDB" id="A0A163PR81"/>
<dbReference type="OrthoDB" id="5175658at2"/>
<gene>
    <name evidence="4" type="ORF">OJAG_37390</name>
</gene>
<evidence type="ECO:0000259" key="3">
    <source>
        <dbReference type="Pfam" id="PF14016"/>
    </source>
</evidence>